<reference evidence="1" key="1">
    <citation type="submission" date="2014-09" db="EMBL/GenBank/DDBJ databases">
        <authorList>
            <person name="Magalhaes I.L.F."/>
            <person name="Oliveira U."/>
            <person name="Santos F.R."/>
            <person name="Vidigal T.H.D.A."/>
            <person name="Brescovit A.D."/>
            <person name="Santos A.J."/>
        </authorList>
    </citation>
    <scope>NUCLEOTIDE SEQUENCE</scope>
    <source>
        <tissue evidence="1">Shoot tissue taken approximately 20 cm above the soil surface</tissue>
    </source>
</reference>
<dbReference type="AlphaFoldDB" id="A0A0A9DG94"/>
<accession>A0A0A9DG94</accession>
<name>A0A0A9DG94_ARUDO</name>
<evidence type="ECO:0000313" key="1">
    <source>
        <dbReference type="EMBL" id="JAD82797.1"/>
    </source>
</evidence>
<organism evidence="1">
    <name type="scientific">Arundo donax</name>
    <name type="common">Giant reed</name>
    <name type="synonym">Donax arundinaceus</name>
    <dbReference type="NCBI Taxonomy" id="35708"/>
    <lineage>
        <taxon>Eukaryota</taxon>
        <taxon>Viridiplantae</taxon>
        <taxon>Streptophyta</taxon>
        <taxon>Embryophyta</taxon>
        <taxon>Tracheophyta</taxon>
        <taxon>Spermatophyta</taxon>
        <taxon>Magnoliopsida</taxon>
        <taxon>Liliopsida</taxon>
        <taxon>Poales</taxon>
        <taxon>Poaceae</taxon>
        <taxon>PACMAD clade</taxon>
        <taxon>Arundinoideae</taxon>
        <taxon>Arundineae</taxon>
        <taxon>Arundo</taxon>
    </lineage>
</organism>
<proteinExistence type="predicted"/>
<sequence>MRLPLMTGQGIITRRHALQRQQTLCEVRRLLIKFHMQPVETSSLQKHIVLSMRLLSSETRLQRPS</sequence>
<reference evidence="1" key="2">
    <citation type="journal article" date="2015" name="Data Brief">
        <title>Shoot transcriptome of the giant reed, Arundo donax.</title>
        <authorList>
            <person name="Barrero R.A."/>
            <person name="Guerrero F.D."/>
            <person name="Moolhuijzen P."/>
            <person name="Goolsby J.A."/>
            <person name="Tidwell J."/>
            <person name="Bellgard S.E."/>
            <person name="Bellgard M.I."/>
        </authorList>
    </citation>
    <scope>NUCLEOTIDE SEQUENCE</scope>
    <source>
        <tissue evidence="1">Shoot tissue taken approximately 20 cm above the soil surface</tissue>
    </source>
</reference>
<dbReference type="EMBL" id="GBRH01215098">
    <property type="protein sequence ID" value="JAD82797.1"/>
    <property type="molecule type" value="Transcribed_RNA"/>
</dbReference>
<protein>
    <submittedName>
        <fullName evidence="1">Uncharacterized protein</fullName>
    </submittedName>
</protein>